<feature type="region of interest" description="Disordered" evidence="1">
    <location>
        <begin position="9"/>
        <end position="28"/>
    </location>
</feature>
<dbReference type="SUPFAM" id="SSF53098">
    <property type="entry name" value="Ribonuclease H-like"/>
    <property type="match status" value="1"/>
</dbReference>
<name>A0A6L2JG83_TANCI</name>
<reference evidence="2" key="1">
    <citation type="journal article" date="2019" name="Sci. Rep.">
        <title>Draft genome of Tanacetum cinerariifolium, the natural source of mosquito coil.</title>
        <authorList>
            <person name="Yamashiro T."/>
            <person name="Shiraishi A."/>
            <person name="Satake H."/>
            <person name="Nakayama K."/>
        </authorList>
    </citation>
    <scope>NUCLEOTIDE SEQUENCE</scope>
</reference>
<feature type="region of interest" description="Disordered" evidence="1">
    <location>
        <begin position="237"/>
        <end position="256"/>
    </location>
</feature>
<dbReference type="PANTHER" id="PTHR45835:SF99">
    <property type="entry name" value="CHROMO DOMAIN-CONTAINING PROTEIN-RELATED"/>
    <property type="match status" value="1"/>
</dbReference>
<gene>
    <name evidence="2" type="ORF">Tci_007660</name>
</gene>
<organism evidence="2">
    <name type="scientific">Tanacetum cinerariifolium</name>
    <name type="common">Dalmatian daisy</name>
    <name type="synonym">Chrysanthemum cinerariifolium</name>
    <dbReference type="NCBI Taxonomy" id="118510"/>
    <lineage>
        <taxon>Eukaryota</taxon>
        <taxon>Viridiplantae</taxon>
        <taxon>Streptophyta</taxon>
        <taxon>Embryophyta</taxon>
        <taxon>Tracheophyta</taxon>
        <taxon>Spermatophyta</taxon>
        <taxon>Magnoliopsida</taxon>
        <taxon>eudicotyledons</taxon>
        <taxon>Gunneridae</taxon>
        <taxon>Pentapetalae</taxon>
        <taxon>asterids</taxon>
        <taxon>campanulids</taxon>
        <taxon>Asterales</taxon>
        <taxon>Asteraceae</taxon>
        <taxon>Asteroideae</taxon>
        <taxon>Anthemideae</taxon>
        <taxon>Anthemidinae</taxon>
        <taxon>Tanacetum</taxon>
    </lineage>
</organism>
<comment type="caution">
    <text evidence="2">The sequence shown here is derived from an EMBL/GenBank/DDBJ whole genome shotgun (WGS) entry which is preliminary data.</text>
</comment>
<feature type="compositionally biased region" description="Low complexity" evidence="1">
    <location>
        <begin position="348"/>
        <end position="360"/>
    </location>
</feature>
<proteinExistence type="predicted"/>
<dbReference type="InterPro" id="IPR036397">
    <property type="entry name" value="RNaseH_sf"/>
</dbReference>
<accession>A0A6L2JG83</accession>
<evidence type="ECO:0000313" key="2">
    <source>
        <dbReference type="EMBL" id="GEU35682.1"/>
    </source>
</evidence>
<feature type="region of interest" description="Disordered" evidence="1">
    <location>
        <begin position="337"/>
        <end position="360"/>
    </location>
</feature>
<evidence type="ECO:0000256" key="1">
    <source>
        <dbReference type="SAM" id="MobiDB-lite"/>
    </source>
</evidence>
<sequence length="901" mass="103169">MTTSAEALITEYASAPTPPSPPPSPLSHWSSPLLHIPSPPLPVLSPPLPLPSPPIHTSPFYVDAPLGYKAVMIRSRAISLHRSRFSTPTFEFEVRMSLAAAAAKQAGHALTSSVDYGFIDIVDASIRASESRAMTAVGERRYFLLMDSSYEREAVIARQAWFRSEDRSTALEPSIRTLEARLEHYRLSMTGWSGRGRMQKMPLKRTTTTTTPMADATIKALIAQGIATMLAKYKANRGSGNGNDSHDSGSHKRTKRATRECSYSDFLKCQPLNFKGTEGFVGLTQWFEKMEYVKGTDVVSYNQRFQELALMCGRMIFEESNEVEKYVDQKIRTFGDHQAENKRKLNDNSRNNQNQQQNFKRQNVSRAYMLGLGRREYTEDLNLCALNATTITMVSVLPSAIIGHYKKDCPKLKNNTRGNQSGNVRATTRAYAGKNHDYDVELADWKIIKVNTIIRGCILNFLNHPFNNDLMPVDVVTFNVIIGMDWGSSIRSRDLEELNMRQRFWLKLLSDYDCEICYHPGKANVVANGLSRRERNKLLRVRALVMNISLDLPKQILEDQIEARKLENLNAEDLGGMLVETSRESENPRKEKLEPRVDETLCLNNKSWLLCFGDRRTLIMHEFHKSKYSVHLGSDKMTFHKALGTRLDMSTTYHPYTDGQSERTIQILEDMIRACVIDFKNGWDRHLPLIEFSYNNSYYTSIKATSFEALYGQKYRSPICWAEVGDVQLTGPEIIYETTEKIIDNAQIIHIPICVISDFMYINCDLLILKLVLDNHYETAVRSRSRDIGHVEGITLERGYPFWKMGEVKPEIYWPFQGLSDEPLAIPLDEIHIDDKLHFVEEPVEIMDHEVKRLKQSCIPIIKVRWNSRRVHEFTWEREDQFRKKYLHLFTKTAPSTSAAS</sequence>
<dbReference type="GO" id="GO:0003676">
    <property type="term" value="F:nucleic acid binding"/>
    <property type="evidence" value="ECO:0007669"/>
    <property type="project" value="InterPro"/>
</dbReference>
<dbReference type="Gene3D" id="3.30.420.10">
    <property type="entry name" value="Ribonuclease H-like superfamily/Ribonuclease H"/>
    <property type="match status" value="1"/>
</dbReference>
<feature type="compositionally biased region" description="Pro residues" evidence="1">
    <location>
        <begin position="16"/>
        <end position="25"/>
    </location>
</feature>
<dbReference type="InterPro" id="IPR012337">
    <property type="entry name" value="RNaseH-like_sf"/>
</dbReference>
<protein>
    <recommendedName>
        <fullName evidence="3">Reverse transcriptase domain-containing protein</fullName>
    </recommendedName>
</protein>
<dbReference type="AlphaFoldDB" id="A0A6L2JG83"/>
<feature type="compositionally biased region" description="Basic and acidic residues" evidence="1">
    <location>
        <begin position="337"/>
        <end position="347"/>
    </location>
</feature>
<dbReference type="PANTHER" id="PTHR45835">
    <property type="entry name" value="YALI0A06105P"/>
    <property type="match status" value="1"/>
</dbReference>
<evidence type="ECO:0008006" key="3">
    <source>
        <dbReference type="Google" id="ProtNLM"/>
    </source>
</evidence>
<dbReference type="EMBL" id="BKCJ010000719">
    <property type="protein sequence ID" value="GEU35682.1"/>
    <property type="molecule type" value="Genomic_DNA"/>
</dbReference>